<evidence type="ECO:0000259" key="1">
    <source>
        <dbReference type="Pfam" id="PF06985"/>
    </source>
</evidence>
<organism evidence="2 3">
    <name type="scientific">Phialocephala subalpina</name>
    <dbReference type="NCBI Taxonomy" id="576137"/>
    <lineage>
        <taxon>Eukaryota</taxon>
        <taxon>Fungi</taxon>
        <taxon>Dikarya</taxon>
        <taxon>Ascomycota</taxon>
        <taxon>Pezizomycotina</taxon>
        <taxon>Leotiomycetes</taxon>
        <taxon>Helotiales</taxon>
        <taxon>Mollisiaceae</taxon>
        <taxon>Phialocephala</taxon>
        <taxon>Phialocephala fortinii species complex</taxon>
    </lineage>
</organism>
<dbReference type="InterPro" id="IPR010730">
    <property type="entry name" value="HET"/>
</dbReference>
<dbReference type="PANTHER" id="PTHR24148:SF73">
    <property type="entry name" value="HET DOMAIN PROTEIN (AFU_ORTHOLOGUE AFUA_8G01020)"/>
    <property type="match status" value="1"/>
</dbReference>
<dbReference type="Pfam" id="PF06985">
    <property type="entry name" value="HET"/>
    <property type="match status" value="1"/>
</dbReference>
<keyword evidence="3" id="KW-1185">Reference proteome</keyword>
<dbReference type="InterPro" id="IPR052895">
    <property type="entry name" value="HetReg/Transcr_Mod"/>
</dbReference>
<dbReference type="Pfam" id="PF26639">
    <property type="entry name" value="Het-6_barrel"/>
    <property type="match status" value="1"/>
</dbReference>
<reference evidence="2 3" key="1">
    <citation type="submission" date="2016-03" db="EMBL/GenBank/DDBJ databases">
        <authorList>
            <person name="Ploux O."/>
        </authorList>
    </citation>
    <scope>NUCLEOTIDE SEQUENCE [LARGE SCALE GENOMIC DNA]</scope>
    <source>
        <strain evidence="2 3">UAMH 11012</strain>
    </source>
</reference>
<evidence type="ECO:0000313" key="3">
    <source>
        <dbReference type="Proteomes" id="UP000184330"/>
    </source>
</evidence>
<protein>
    <recommendedName>
        <fullName evidence="1">Heterokaryon incompatibility domain-containing protein</fullName>
    </recommendedName>
</protein>
<dbReference type="PANTHER" id="PTHR24148">
    <property type="entry name" value="ANKYRIN REPEAT DOMAIN-CONTAINING PROTEIN 39 HOMOLOG-RELATED"/>
    <property type="match status" value="1"/>
</dbReference>
<name>A0A1L7XSD3_9HELO</name>
<dbReference type="OrthoDB" id="194358at2759"/>
<feature type="domain" description="Heterokaryon incompatibility" evidence="1">
    <location>
        <begin position="63"/>
        <end position="211"/>
    </location>
</feature>
<dbReference type="Proteomes" id="UP000184330">
    <property type="component" value="Unassembled WGS sequence"/>
</dbReference>
<accession>A0A1L7XSD3</accession>
<proteinExistence type="predicted"/>
<sequence length="614" mass="69462">MVSFPSNDVERYLSNVNQTTEITPYQNLRESQIRLAEIKGAFSHDEDVVCSLLTVSRDTALPYHALSYCWGPRTEFGKGSIKLDVGGNRVRWPVTPTLEMALRRLRSTDEHTRLLIWVDAICINQSDEQEKGEQVQEMRLVYQNAAEVSVWLGPEDDDCLLAWTLMNDIEDCHGDLAAIREFIHPIREKEFEALKAVFRREYFWRIWVVQEVACARNAVVYCGSMSMPWSSLLNVGNTLENIRTTLQMDNFLDRVTTQSMLMNGSPNILKTTNSSIMPFSETEAPPLLDLLRTHMSKGSTVPHDKVYGLVGISSDRVSFGKIDYERSPRATFIHTAHHIISTTHKLNAICIKQNGDNYFNLPSWVPDWERRSLYPRRRVKLLHIRQPPFTASQTKLARVSFTNDKEVMIADGFIIDTIIAAGQTFFVEGPKINIIPALKAFHNWFTLFVNHIGIEGLDIFPRTLCGGAWDLQYSNFGPDSPQQLTVFFDLLQKLLPGLLLHGVPLPAPAVNQDHEIAPEVLEARQRAIVASASTRMHAKRLVISRTRLAGLAPQAAEEGDHIVVLLGCDFPVVMRNMGSYWTLIGEVYVDGIMYGEAMDGLHSGKYKEQGFTIR</sequence>
<evidence type="ECO:0000313" key="2">
    <source>
        <dbReference type="EMBL" id="CZR67879.1"/>
    </source>
</evidence>
<dbReference type="AlphaFoldDB" id="A0A1L7XSD3"/>
<dbReference type="EMBL" id="FJOG01000048">
    <property type="protein sequence ID" value="CZR67879.1"/>
    <property type="molecule type" value="Genomic_DNA"/>
</dbReference>
<gene>
    <name evidence="2" type="ORF">PAC_17778</name>
</gene>